<keyword evidence="1" id="KW-0472">Membrane</keyword>
<keyword evidence="1" id="KW-0812">Transmembrane</keyword>
<feature type="transmembrane region" description="Helical" evidence="1">
    <location>
        <begin position="339"/>
        <end position="363"/>
    </location>
</feature>
<accession>A0A8H4B1V9</accession>
<feature type="transmembrane region" description="Helical" evidence="1">
    <location>
        <begin position="119"/>
        <end position="141"/>
    </location>
</feature>
<dbReference type="OrthoDB" id="2418080at2759"/>
<evidence type="ECO:0000256" key="1">
    <source>
        <dbReference type="SAM" id="Phobius"/>
    </source>
</evidence>
<feature type="transmembrane region" description="Helical" evidence="1">
    <location>
        <begin position="214"/>
        <end position="235"/>
    </location>
</feature>
<evidence type="ECO:0000313" key="3">
    <source>
        <dbReference type="Proteomes" id="UP000439903"/>
    </source>
</evidence>
<proteinExistence type="predicted"/>
<dbReference type="AlphaFoldDB" id="A0A8H4B1V9"/>
<dbReference type="Proteomes" id="UP000439903">
    <property type="component" value="Unassembled WGS sequence"/>
</dbReference>
<organism evidence="2 3">
    <name type="scientific">Gigaspora margarita</name>
    <dbReference type="NCBI Taxonomy" id="4874"/>
    <lineage>
        <taxon>Eukaryota</taxon>
        <taxon>Fungi</taxon>
        <taxon>Fungi incertae sedis</taxon>
        <taxon>Mucoromycota</taxon>
        <taxon>Glomeromycotina</taxon>
        <taxon>Glomeromycetes</taxon>
        <taxon>Diversisporales</taxon>
        <taxon>Gigasporaceae</taxon>
        <taxon>Gigaspora</taxon>
    </lineage>
</organism>
<dbReference type="EMBL" id="WTPW01000056">
    <property type="protein sequence ID" value="KAF0553516.1"/>
    <property type="molecule type" value="Genomic_DNA"/>
</dbReference>
<feature type="transmembrane region" description="Helical" evidence="1">
    <location>
        <begin position="278"/>
        <end position="297"/>
    </location>
</feature>
<feature type="transmembrane region" description="Helical" evidence="1">
    <location>
        <begin position="43"/>
        <end position="68"/>
    </location>
</feature>
<name>A0A8H4B1V9_GIGMA</name>
<feature type="transmembrane region" description="Helical" evidence="1">
    <location>
        <begin position="180"/>
        <end position="202"/>
    </location>
</feature>
<sequence>MINLMTPQFLGSNNNVTLQSQINSPSLCRWELLIITNCEGSLYLIPIVYVSLILCITISVLSSAILIYKTTWNNVQIRNIKMDPLKGFMVCMTLYGIFRMVSMLIAVNDWIHDSYIIKSVVAALGSVLGCIAIATYLVSIFKVLPRLALNQHSVFSIDADLPKDHLTANRFIPNIHSVTIIYWTYTIAIFSYTLILSILKGYFQGTGEENPFNIVYTLLNIGLGISDVLGIVCFIKYGRLIIKLLDESATLIGLVDVRNSQHKAQFLKNYHTHLKKVYIFRYIFFLIHLTSYFHIVIVKYHMQLKVMNFSLLLIVCWYGFLGFFIALMRNAIVNYMPLYIALVAISLDGVNFIMLITFLGIIYGEIREKYSVQAEEITISINYSEVNN</sequence>
<gene>
    <name evidence="2" type="ORF">F8M41_020245</name>
</gene>
<reference evidence="2 3" key="1">
    <citation type="journal article" date="2019" name="Environ. Microbiol.">
        <title>At the nexus of three kingdoms: the genome of the mycorrhizal fungus Gigaspora margarita provides insights into plant, endobacterial and fungal interactions.</title>
        <authorList>
            <person name="Venice F."/>
            <person name="Ghignone S."/>
            <person name="Salvioli di Fossalunga A."/>
            <person name="Amselem J."/>
            <person name="Novero M."/>
            <person name="Xianan X."/>
            <person name="Sedzielewska Toro K."/>
            <person name="Morin E."/>
            <person name="Lipzen A."/>
            <person name="Grigoriev I.V."/>
            <person name="Henrissat B."/>
            <person name="Martin F.M."/>
            <person name="Bonfante P."/>
        </authorList>
    </citation>
    <scope>NUCLEOTIDE SEQUENCE [LARGE SCALE GENOMIC DNA]</scope>
    <source>
        <strain evidence="2 3">BEG34</strain>
    </source>
</reference>
<feature type="transmembrane region" description="Helical" evidence="1">
    <location>
        <begin position="309"/>
        <end position="327"/>
    </location>
</feature>
<keyword evidence="3" id="KW-1185">Reference proteome</keyword>
<keyword evidence="1" id="KW-1133">Transmembrane helix</keyword>
<comment type="caution">
    <text evidence="2">The sequence shown here is derived from an EMBL/GenBank/DDBJ whole genome shotgun (WGS) entry which is preliminary data.</text>
</comment>
<feature type="transmembrane region" description="Helical" evidence="1">
    <location>
        <begin position="88"/>
        <end position="107"/>
    </location>
</feature>
<evidence type="ECO:0000313" key="2">
    <source>
        <dbReference type="EMBL" id="KAF0553516.1"/>
    </source>
</evidence>
<protein>
    <submittedName>
        <fullName evidence="2">Uncharacterized protein</fullName>
    </submittedName>
</protein>